<dbReference type="Gene3D" id="4.10.830.40">
    <property type="match status" value="1"/>
</dbReference>
<dbReference type="OrthoDB" id="264520at2759"/>
<dbReference type="STRING" id="6412.T1F3K7"/>
<dbReference type="CTD" id="20203406"/>
<dbReference type="InterPro" id="IPR027370">
    <property type="entry name" value="Znf-RING_euk"/>
</dbReference>
<evidence type="ECO:0000256" key="1">
    <source>
        <dbReference type="ARBA" id="ARBA00022723"/>
    </source>
</evidence>
<feature type="domain" description="B box-type" evidence="7">
    <location>
        <begin position="154"/>
        <end position="194"/>
    </location>
</feature>
<keyword evidence="3" id="KW-0862">Zinc</keyword>
<dbReference type="PANTHER" id="PTHR25462">
    <property type="entry name" value="BONUS, ISOFORM C-RELATED"/>
    <property type="match status" value="1"/>
</dbReference>
<dbReference type="EnsemblMetazoa" id="HelroT170902">
    <property type="protein sequence ID" value="HelroP170902"/>
    <property type="gene ID" value="HelroG170902"/>
</dbReference>
<dbReference type="EMBL" id="AMQM01003697">
    <property type="status" value="NOT_ANNOTATED_CDS"/>
    <property type="molecule type" value="Genomic_DNA"/>
</dbReference>
<gene>
    <name evidence="9" type="primary">20203406</name>
    <name evidence="8" type="ORF">HELRODRAFT_170902</name>
</gene>
<evidence type="ECO:0008006" key="11">
    <source>
        <dbReference type="Google" id="ProtNLM"/>
    </source>
</evidence>
<dbReference type="SUPFAM" id="SSF57845">
    <property type="entry name" value="B-box zinc-binding domain"/>
    <property type="match status" value="1"/>
</dbReference>
<dbReference type="InterPro" id="IPR013083">
    <property type="entry name" value="Znf_RING/FYVE/PHD"/>
</dbReference>
<dbReference type="InParanoid" id="T1F3K7"/>
<dbReference type="PANTHER" id="PTHR25462:SF291">
    <property type="entry name" value="E3 UBIQUITIN-PROTEIN LIGASE TRIM45"/>
    <property type="match status" value="1"/>
</dbReference>
<reference evidence="10" key="1">
    <citation type="submission" date="2012-12" db="EMBL/GenBank/DDBJ databases">
        <authorList>
            <person name="Hellsten U."/>
            <person name="Grimwood J."/>
            <person name="Chapman J.A."/>
            <person name="Shapiro H."/>
            <person name="Aerts A."/>
            <person name="Otillar R.P."/>
            <person name="Terry A.Y."/>
            <person name="Boore J.L."/>
            <person name="Simakov O."/>
            <person name="Marletaz F."/>
            <person name="Cho S.-J."/>
            <person name="Edsinger-Gonzales E."/>
            <person name="Havlak P."/>
            <person name="Kuo D.-H."/>
            <person name="Larsson T."/>
            <person name="Lv J."/>
            <person name="Arendt D."/>
            <person name="Savage R."/>
            <person name="Osoegawa K."/>
            <person name="de Jong P."/>
            <person name="Lindberg D.R."/>
            <person name="Seaver E.C."/>
            <person name="Weisblat D.A."/>
            <person name="Putnam N.H."/>
            <person name="Grigoriev I.V."/>
            <person name="Rokhsar D.S."/>
        </authorList>
    </citation>
    <scope>NUCLEOTIDE SEQUENCE</scope>
</reference>
<dbReference type="InterPro" id="IPR017907">
    <property type="entry name" value="Znf_RING_CS"/>
</dbReference>
<dbReference type="PROSITE" id="PS50119">
    <property type="entry name" value="ZF_BBOX"/>
    <property type="match status" value="1"/>
</dbReference>
<dbReference type="InterPro" id="IPR000315">
    <property type="entry name" value="Znf_B-box"/>
</dbReference>
<dbReference type="GeneID" id="20203406"/>
<evidence type="ECO:0000313" key="10">
    <source>
        <dbReference type="Proteomes" id="UP000015101"/>
    </source>
</evidence>
<protein>
    <recommendedName>
        <fullName evidence="11">RING-type domain-containing protein</fullName>
    </recommendedName>
</protein>
<evidence type="ECO:0000313" key="9">
    <source>
        <dbReference type="EnsemblMetazoa" id="HelroP170902"/>
    </source>
</evidence>
<proteinExistence type="predicted"/>
<evidence type="ECO:0000259" key="7">
    <source>
        <dbReference type="PROSITE" id="PS50119"/>
    </source>
</evidence>
<feature type="region of interest" description="Disordered" evidence="5">
    <location>
        <begin position="497"/>
        <end position="534"/>
    </location>
</feature>
<reference evidence="9" key="3">
    <citation type="submission" date="2015-06" db="UniProtKB">
        <authorList>
            <consortium name="EnsemblMetazoa"/>
        </authorList>
    </citation>
    <scope>IDENTIFICATION</scope>
</reference>
<evidence type="ECO:0000256" key="2">
    <source>
        <dbReference type="ARBA" id="ARBA00022771"/>
    </source>
</evidence>
<dbReference type="InterPro" id="IPR001841">
    <property type="entry name" value="Znf_RING"/>
</dbReference>
<feature type="domain" description="RING-type" evidence="6">
    <location>
        <begin position="14"/>
        <end position="57"/>
    </location>
</feature>
<evidence type="ECO:0000256" key="3">
    <source>
        <dbReference type="ARBA" id="ARBA00022833"/>
    </source>
</evidence>
<dbReference type="PROSITE" id="PS00518">
    <property type="entry name" value="ZF_RING_1"/>
    <property type="match status" value="1"/>
</dbReference>
<dbReference type="SUPFAM" id="SSF57850">
    <property type="entry name" value="RING/U-box"/>
    <property type="match status" value="1"/>
</dbReference>
<dbReference type="PROSITE" id="PS50089">
    <property type="entry name" value="ZF_RING_2"/>
    <property type="match status" value="1"/>
</dbReference>
<dbReference type="GO" id="GO:0008270">
    <property type="term" value="F:zinc ion binding"/>
    <property type="evidence" value="ECO:0007669"/>
    <property type="project" value="UniProtKB-KW"/>
</dbReference>
<evidence type="ECO:0000256" key="4">
    <source>
        <dbReference type="PROSITE-ProRule" id="PRU00024"/>
    </source>
</evidence>
<keyword evidence="2 4" id="KW-0863">Zinc-finger</keyword>
<dbReference type="HOGENOM" id="CLU_481699_0_0_1"/>
<dbReference type="InterPro" id="IPR047153">
    <property type="entry name" value="TRIM45/56/19-like"/>
</dbReference>
<accession>T1F3K7</accession>
<sequence length="566" mass="63584">MPPKSRTLSDLITCSICLERFKQPKTLPCMHTFCLECIGKCLKLHNFSCELECALCKRSVRFAHSRDIKYLPVDHVIVQISDLVDAERQASKVINDQLVVRLCDLCKMKESCTEKVPNALSRCQKCKLSFCNECSVKHNSNPMFSSHISFDLRDSSIFCKQHYDNVIEFFCKNCLFLMCTVCVLEHDSTHNLEHWDEVLLSKCEKVLTETMQMASKKSQEIKSHIKKLETLRQTYQESLFCTQLRIKSKTNDLIEMIRKREKKLLTECQNKFDNIFKEVGLDVIADLKFNQTRMDLLCEDLNATLLDKNKLKCLFAFQNLSKFHSVVQNFSLDTIVKASCFSSLSSSPPSSGRLRAMNKTICFLPDQLNESLLQIGTLSECNVHSVVDLDLESFTPQARQSSSNDVSSGHKRVKLILNAIDKFGHKKDSTKSYGRMKSSDMMSVGAGDVAASTQLAATATVNVDLSATSADSTNILNNKISDICTINNNINDNNFDNMKSNSSISNNNTNNNADNNEPDADVHSSTESEIVSSSPAATTFSSDVVLVGSHHSIRYHELVKGDFTQL</sequence>
<organism evidence="9 10">
    <name type="scientific">Helobdella robusta</name>
    <name type="common">Californian leech</name>
    <dbReference type="NCBI Taxonomy" id="6412"/>
    <lineage>
        <taxon>Eukaryota</taxon>
        <taxon>Metazoa</taxon>
        <taxon>Spiralia</taxon>
        <taxon>Lophotrochozoa</taxon>
        <taxon>Annelida</taxon>
        <taxon>Clitellata</taxon>
        <taxon>Hirudinea</taxon>
        <taxon>Rhynchobdellida</taxon>
        <taxon>Glossiphoniidae</taxon>
        <taxon>Helobdella</taxon>
    </lineage>
</organism>
<dbReference type="SMART" id="SM00184">
    <property type="entry name" value="RING"/>
    <property type="match status" value="1"/>
</dbReference>
<dbReference type="GO" id="GO:0061630">
    <property type="term" value="F:ubiquitin protein ligase activity"/>
    <property type="evidence" value="ECO:0000318"/>
    <property type="project" value="GO_Central"/>
</dbReference>
<reference evidence="8 10" key="2">
    <citation type="journal article" date="2013" name="Nature">
        <title>Insights into bilaterian evolution from three spiralian genomes.</title>
        <authorList>
            <person name="Simakov O."/>
            <person name="Marletaz F."/>
            <person name="Cho S.J."/>
            <person name="Edsinger-Gonzales E."/>
            <person name="Havlak P."/>
            <person name="Hellsten U."/>
            <person name="Kuo D.H."/>
            <person name="Larsson T."/>
            <person name="Lv J."/>
            <person name="Arendt D."/>
            <person name="Savage R."/>
            <person name="Osoegawa K."/>
            <person name="de Jong P."/>
            <person name="Grimwood J."/>
            <person name="Chapman J.A."/>
            <person name="Shapiro H."/>
            <person name="Aerts A."/>
            <person name="Otillar R.P."/>
            <person name="Terry A.Y."/>
            <person name="Boore J.L."/>
            <person name="Grigoriev I.V."/>
            <person name="Lindberg D.R."/>
            <person name="Seaver E.C."/>
            <person name="Weisblat D.A."/>
            <person name="Putnam N.H."/>
            <person name="Rokhsar D.S."/>
        </authorList>
    </citation>
    <scope>NUCLEOTIDE SEQUENCE</scope>
</reference>
<dbReference type="EMBL" id="KB096275">
    <property type="protein sequence ID" value="ESO06872.1"/>
    <property type="molecule type" value="Genomic_DNA"/>
</dbReference>
<dbReference type="Pfam" id="PF13445">
    <property type="entry name" value="zf-RING_UBOX"/>
    <property type="match status" value="1"/>
</dbReference>
<dbReference type="Gene3D" id="3.30.160.60">
    <property type="entry name" value="Classic Zinc Finger"/>
    <property type="match status" value="1"/>
</dbReference>
<evidence type="ECO:0000256" key="5">
    <source>
        <dbReference type="SAM" id="MobiDB-lite"/>
    </source>
</evidence>
<name>T1F3K7_HELRO</name>
<dbReference type="Proteomes" id="UP000015101">
    <property type="component" value="Unassembled WGS sequence"/>
</dbReference>
<dbReference type="eggNOG" id="KOG2177">
    <property type="taxonomic scope" value="Eukaryota"/>
</dbReference>
<dbReference type="Gene3D" id="3.30.40.10">
    <property type="entry name" value="Zinc/RING finger domain, C3HC4 (zinc finger)"/>
    <property type="match status" value="1"/>
</dbReference>
<dbReference type="OMA" id="FSCELEC"/>
<keyword evidence="1" id="KW-0479">Metal-binding</keyword>
<evidence type="ECO:0000259" key="6">
    <source>
        <dbReference type="PROSITE" id="PS50089"/>
    </source>
</evidence>
<dbReference type="RefSeq" id="XP_009014968.1">
    <property type="nucleotide sequence ID" value="XM_009016720.1"/>
</dbReference>
<evidence type="ECO:0000313" key="8">
    <source>
        <dbReference type="EMBL" id="ESO06872.1"/>
    </source>
</evidence>
<dbReference type="KEGG" id="hro:HELRODRAFT_170902"/>
<keyword evidence="10" id="KW-1185">Reference proteome</keyword>
<feature type="compositionally biased region" description="Low complexity" evidence="5">
    <location>
        <begin position="497"/>
        <end position="515"/>
    </location>
</feature>
<dbReference type="AlphaFoldDB" id="T1F3K7"/>